<protein>
    <submittedName>
        <fullName evidence="3">Sensor histidine kinase YpdA</fullName>
        <ecNumber evidence="3">2.7.13.3</ecNumber>
    </submittedName>
</protein>
<dbReference type="SUPFAM" id="SSF55874">
    <property type="entry name" value="ATPase domain of HSP90 chaperone/DNA topoisomerase II/histidine kinase"/>
    <property type="match status" value="1"/>
</dbReference>
<dbReference type="InParanoid" id="A0A2U3N2G5"/>
<dbReference type="PANTHER" id="PTHR34220">
    <property type="entry name" value="SENSOR HISTIDINE KINASE YPDA"/>
    <property type="match status" value="1"/>
</dbReference>
<dbReference type="GO" id="GO:0016020">
    <property type="term" value="C:membrane"/>
    <property type="evidence" value="ECO:0007669"/>
    <property type="project" value="InterPro"/>
</dbReference>
<dbReference type="Gene3D" id="3.30.565.10">
    <property type="entry name" value="Histidine kinase-like ATPase, C-terminal domain"/>
    <property type="match status" value="1"/>
</dbReference>
<evidence type="ECO:0000313" key="3">
    <source>
        <dbReference type="EMBL" id="SPL71887.1"/>
    </source>
</evidence>
<feature type="transmembrane region" description="Helical" evidence="1">
    <location>
        <begin position="110"/>
        <end position="135"/>
    </location>
</feature>
<name>A0A2U3N2G5_9GAMM</name>
<dbReference type="EC" id="2.7.13.3" evidence="3"/>
<accession>A0A2U3N2G5</accession>
<feature type="domain" description="Signal transduction histidine kinase internal region" evidence="2">
    <location>
        <begin position="190"/>
        <end position="267"/>
    </location>
</feature>
<keyword evidence="1" id="KW-0472">Membrane</keyword>
<dbReference type="InterPro" id="IPR010559">
    <property type="entry name" value="Sig_transdc_His_kin_internal"/>
</dbReference>
<evidence type="ECO:0000313" key="4">
    <source>
        <dbReference type="Proteomes" id="UP000245974"/>
    </source>
</evidence>
<keyword evidence="4" id="KW-1185">Reference proteome</keyword>
<proteinExistence type="predicted"/>
<gene>
    <name evidence="3" type="primary">ypdA</name>
    <name evidence="3" type="ORF">KPC_3065</name>
</gene>
<evidence type="ECO:0000259" key="2">
    <source>
        <dbReference type="Pfam" id="PF06580"/>
    </source>
</evidence>
<dbReference type="AlphaFoldDB" id="A0A2U3N2G5"/>
<dbReference type="EMBL" id="OOGT01000186">
    <property type="protein sequence ID" value="SPL71887.1"/>
    <property type="molecule type" value="Genomic_DNA"/>
</dbReference>
<feature type="transmembrane region" description="Helical" evidence="1">
    <location>
        <begin position="80"/>
        <end position="98"/>
    </location>
</feature>
<keyword evidence="1" id="KW-1133">Transmembrane helix</keyword>
<keyword evidence="3" id="KW-0418">Kinase</keyword>
<dbReference type="Pfam" id="PF06580">
    <property type="entry name" value="His_kinase"/>
    <property type="match status" value="1"/>
</dbReference>
<dbReference type="InterPro" id="IPR036890">
    <property type="entry name" value="HATPase_C_sf"/>
</dbReference>
<keyword evidence="1" id="KW-0812">Transmembrane</keyword>
<keyword evidence="3" id="KW-0808">Transferase</keyword>
<organism evidence="3 4">
    <name type="scientific">Acinetobacter stercoris</name>
    <dbReference type="NCBI Taxonomy" id="2126983"/>
    <lineage>
        <taxon>Bacteria</taxon>
        <taxon>Pseudomonadati</taxon>
        <taxon>Pseudomonadota</taxon>
        <taxon>Gammaproteobacteria</taxon>
        <taxon>Moraxellales</taxon>
        <taxon>Moraxellaceae</taxon>
        <taxon>Acinetobacter</taxon>
    </lineage>
</organism>
<dbReference type="OrthoDB" id="2514702at2"/>
<dbReference type="GO" id="GO:0000155">
    <property type="term" value="F:phosphorelay sensor kinase activity"/>
    <property type="evidence" value="ECO:0007669"/>
    <property type="project" value="InterPro"/>
</dbReference>
<sequence>MWSYWLGKIKQIISNSDGLAEAKQNESLLSREQDFNTSYFFTKIGSWQHLIELFIASNILALVIALAEAGSWGNLHFPHVFEYIAFINWVLLAFVTIIDQVKNKLRYMRLSIALLLVFIALQIIILLTTVVLNLAQYWGRFFSFQYLNIGIVLNHASLNLSYGILLGAFCIRYFYVLNQWYIKKNSETNARLQALQARIHPHFLFNSLNSAVSLIHLDPDKAEMVLINLSRLFRASFQEFKLVSLQEELDICRKYIEIEKLRLGDRVNIEWKLPEQEHLNQVQIPLLTLQPLIENSIFHGVEHNFTCGSIGVLVEILRDQVTIVITNPNTLDKINTRQGHGIALENVRQRLKAHFGYSVQFQNYMGNGFFTTLIRYQYK</sequence>
<dbReference type="Proteomes" id="UP000245974">
    <property type="component" value="Unassembled WGS sequence"/>
</dbReference>
<reference evidence="4" key="1">
    <citation type="submission" date="2018-03" db="EMBL/GenBank/DDBJ databases">
        <authorList>
            <person name="Blom J."/>
        </authorList>
    </citation>
    <scope>NUCLEOTIDE SEQUENCE [LARGE SCALE GENOMIC DNA]</scope>
    <source>
        <strain evidence="4">KPC-SM-21</strain>
    </source>
</reference>
<feature type="transmembrane region" description="Helical" evidence="1">
    <location>
        <begin position="50"/>
        <end position="68"/>
    </location>
</feature>
<dbReference type="InterPro" id="IPR050640">
    <property type="entry name" value="Bact_2-comp_sensor_kinase"/>
</dbReference>
<dbReference type="PANTHER" id="PTHR34220:SF7">
    <property type="entry name" value="SENSOR HISTIDINE KINASE YPDA"/>
    <property type="match status" value="1"/>
</dbReference>
<feature type="transmembrane region" description="Helical" evidence="1">
    <location>
        <begin position="155"/>
        <end position="175"/>
    </location>
</feature>
<dbReference type="RefSeq" id="WP_121975299.1">
    <property type="nucleotide sequence ID" value="NZ_OOGT01000186.1"/>
</dbReference>
<evidence type="ECO:0000256" key="1">
    <source>
        <dbReference type="SAM" id="Phobius"/>
    </source>
</evidence>